<protein>
    <recommendedName>
        <fullName evidence="3">IS30 family transposase</fullName>
    </recommendedName>
</protein>
<gene>
    <name evidence="1" type="ORF">Q8852_03205</name>
</gene>
<dbReference type="Proteomes" id="UP001237011">
    <property type="component" value="Chromosome"/>
</dbReference>
<keyword evidence="2" id="KW-1185">Reference proteome</keyword>
<dbReference type="RefSeq" id="WP_305937741.1">
    <property type="nucleotide sequence ID" value="NZ_CP132191.1"/>
</dbReference>
<proteinExistence type="predicted"/>
<evidence type="ECO:0000313" key="1">
    <source>
        <dbReference type="EMBL" id="WLP85305.1"/>
    </source>
</evidence>
<sequence length="79" mass="9273">MDNGLENSELHKVKSIKEFYVCDPYSSWQKGSLENAHKEIRKIIPKGYEPQFICENFIFELIDSINKDKQIITLKIVNI</sequence>
<name>A0ABY9HAU7_9MOLU</name>
<evidence type="ECO:0008006" key="3">
    <source>
        <dbReference type="Google" id="ProtNLM"/>
    </source>
</evidence>
<accession>A0ABY9HAU7</accession>
<organism evidence="1 2">
    <name type="scientific">Mycoplasma seminis</name>
    <dbReference type="NCBI Taxonomy" id="512749"/>
    <lineage>
        <taxon>Bacteria</taxon>
        <taxon>Bacillati</taxon>
        <taxon>Mycoplasmatota</taxon>
        <taxon>Mollicutes</taxon>
        <taxon>Mycoplasmataceae</taxon>
        <taxon>Mycoplasma</taxon>
    </lineage>
</organism>
<dbReference type="EMBL" id="CP132191">
    <property type="protein sequence ID" value="WLP85305.1"/>
    <property type="molecule type" value="Genomic_DNA"/>
</dbReference>
<evidence type="ECO:0000313" key="2">
    <source>
        <dbReference type="Proteomes" id="UP001237011"/>
    </source>
</evidence>
<reference evidence="1" key="1">
    <citation type="submission" date="2023-08" db="EMBL/GenBank/DDBJ databases">
        <title>Complete genome sequence of Mycoplasma seminis 2200.</title>
        <authorList>
            <person name="Spergser J."/>
        </authorList>
    </citation>
    <scope>NUCLEOTIDE SEQUENCE [LARGE SCALE GENOMIC DNA]</scope>
    <source>
        <strain evidence="1">2200</strain>
    </source>
</reference>